<accession>A0ABP0I085</accession>
<comment type="caution">
    <text evidence="1">The sequence shown here is derived from an EMBL/GenBank/DDBJ whole genome shotgun (WGS) entry which is preliminary data.</text>
</comment>
<dbReference type="EMBL" id="CAXAMN010001514">
    <property type="protein sequence ID" value="CAK8994834.1"/>
    <property type="molecule type" value="Genomic_DNA"/>
</dbReference>
<proteinExistence type="predicted"/>
<name>A0ABP0I085_9DINO</name>
<protein>
    <submittedName>
        <fullName evidence="1">Uncharacterized protein</fullName>
    </submittedName>
</protein>
<gene>
    <name evidence="1" type="ORF">CCMP2556_LOCUS3803</name>
</gene>
<keyword evidence="2" id="KW-1185">Reference proteome</keyword>
<dbReference type="Proteomes" id="UP001642484">
    <property type="component" value="Unassembled WGS sequence"/>
</dbReference>
<reference evidence="1 2" key="1">
    <citation type="submission" date="2024-02" db="EMBL/GenBank/DDBJ databases">
        <authorList>
            <person name="Chen Y."/>
            <person name="Shah S."/>
            <person name="Dougan E. K."/>
            <person name="Thang M."/>
            <person name="Chan C."/>
        </authorList>
    </citation>
    <scope>NUCLEOTIDE SEQUENCE [LARGE SCALE GENOMIC DNA]</scope>
</reference>
<sequence>MIDSRAGLPQYLAGDGLGLPCARLRPIKKKSNGLPTVELKAVKEEGFHLPGGNADTDLTLIAFAGTKPLDLKSARARSQGCLRTGGPLDRVLKLRKENDLERLVDVLVRAAPDQRHDALRYFKQPYNAHRAKMAPRYIDEENRRRLVLQILKKYALCDIYDLIRVDEKQWASISRELGGLSYGVAMRSAMEAVAESMTPLERATFWAAVGTRQRAADHGRSVVFAAQDSPNVLH</sequence>
<evidence type="ECO:0000313" key="1">
    <source>
        <dbReference type="EMBL" id="CAK8994834.1"/>
    </source>
</evidence>
<organism evidence="1 2">
    <name type="scientific">Durusdinium trenchii</name>
    <dbReference type="NCBI Taxonomy" id="1381693"/>
    <lineage>
        <taxon>Eukaryota</taxon>
        <taxon>Sar</taxon>
        <taxon>Alveolata</taxon>
        <taxon>Dinophyceae</taxon>
        <taxon>Suessiales</taxon>
        <taxon>Symbiodiniaceae</taxon>
        <taxon>Durusdinium</taxon>
    </lineage>
</organism>
<evidence type="ECO:0000313" key="2">
    <source>
        <dbReference type="Proteomes" id="UP001642484"/>
    </source>
</evidence>